<evidence type="ECO:0000256" key="12">
    <source>
        <dbReference type="SAM" id="Coils"/>
    </source>
</evidence>
<dbReference type="InterPro" id="IPR031463">
    <property type="entry name" value="Mic12"/>
</dbReference>
<evidence type="ECO:0000256" key="1">
    <source>
        <dbReference type="ARBA" id="ARBA00002689"/>
    </source>
</evidence>
<evidence type="ECO:0000256" key="9">
    <source>
        <dbReference type="ARBA" id="ARBA00032159"/>
    </source>
</evidence>
<keyword evidence="14" id="KW-1185">Reference proteome</keyword>
<accession>A0A0N1NXX2</accession>
<sequence>MGFTTGFLGGVTLTYSVLYLTIYIHKANRNIQHTILQQSNGVLNSVVEPPQPVPDPPPYEIRRAGLTEQLKDGWNREVERLVKNIQTTDWTRQREIYEQKIAAAWSGVRQTEQVQELEQKVKEGVKSAKATAVEAAETGKVKAREAAESARQKARDIKNTPTEEMKEKLVGAKEVVKEKLRPVTDTAKEKLGVAKDVAREKTGQKRLLEL</sequence>
<evidence type="ECO:0000256" key="7">
    <source>
        <dbReference type="ARBA" id="ARBA00023128"/>
    </source>
</evidence>
<evidence type="ECO:0000256" key="3">
    <source>
        <dbReference type="ARBA" id="ARBA00009188"/>
    </source>
</evidence>
<keyword evidence="11" id="KW-0999">Mitochondrion inner membrane</keyword>
<name>A0A0N1NXX2_9EURO</name>
<evidence type="ECO:0000256" key="4">
    <source>
        <dbReference type="ARBA" id="ARBA00018170"/>
    </source>
</evidence>
<keyword evidence="12" id="KW-0175">Coiled coil</keyword>
<reference evidence="13 14" key="1">
    <citation type="submission" date="2015-06" db="EMBL/GenBank/DDBJ databases">
        <title>Draft genome of the ant-associated black yeast Phialophora attae CBS 131958.</title>
        <authorList>
            <person name="Moreno L.F."/>
            <person name="Stielow B.J."/>
            <person name="de Hoog S."/>
            <person name="Vicente V.A."/>
            <person name="Weiss V.A."/>
            <person name="de Vries M."/>
            <person name="Cruz L.M."/>
            <person name="Souza E.M."/>
        </authorList>
    </citation>
    <scope>NUCLEOTIDE SEQUENCE [LARGE SCALE GENOMIC DNA]</scope>
    <source>
        <strain evidence="13 14">CBS 131958</strain>
    </source>
</reference>
<evidence type="ECO:0000256" key="2">
    <source>
        <dbReference type="ARBA" id="ARBA00004370"/>
    </source>
</evidence>
<dbReference type="RefSeq" id="XP_017997688.1">
    <property type="nucleotide sequence ID" value="XM_018141501.1"/>
</dbReference>
<comment type="similarity">
    <text evidence="3 11">Belongs to the MICOS complex subunit Mic12 family.</text>
</comment>
<keyword evidence="5 11" id="KW-0812">Transmembrane</keyword>
<dbReference type="AlphaFoldDB" id="A0A0N1NXX2"/>
<feature type="coiled-coil region" evidence="12">
    <location>
        <begin position="133"/>
        <end position="160"/>
    </location>
</feature>
<evidence type="ECO:0000256" key="6">
    <source>
        <dbReference type="ARBA" id="ARBA00022989"/>
    </source>
</evidence>
<dbReference type="VEuPathDB" id="FungiDB:AB675_159"/>
<evidence type="ECO:0000313" key="14">
    <source>
        <dbReference type="Proteomes" id="UP000038010"/>
    </source>
</evidence>
<feature type="transmembrane region" description="Helical" evidence="11">
    <location>
        <begin position="6"/>
        <end position="24"/>
    </location>
</feature>
<comment type="function">
    <text evidence="1 11">Component of the MICOS complex, a large protein complex of the mitochondrial inner membrane that plays crucial roles in the maintenance of crista junctions, inner membrane architecture, and formation of contact sites to the outer membrane.</text>
</comment>
<gene>
    <name evidence="13" type="ORF">AB675_159</name>
</gene>
<protein>
    <recommendedName>
        <fullName evidence="4 11">MICOS complex subunit MIC12</fullName>
    </recommendedName>
    <alternativeName>
        <fullName evidence="10 11">Altered inheritance of mitochondria protein 5, mitochondrial</fullName>
    </alternativeName>
    <alternativeName>
        <fullName evidence="9 11">Found in mitochondrial proteome protein 51</fullName>
    </alternativeName>
</protein>
<evidence type="ECO:0000256" key="10">
    <source>
        <dbReference type="ARBA" id="ARBA00032985"/>
    </source>
</evidence>
<dbReference type="GO" id="GO:0042407">
    <property type="term" value="P:cristae formation"/>
    <property type="evidence" value="ECO:0007669"/>
    <property type="project" value="InterPro"/>
</dbReference>
<comment type="subunit">
    <text evidence="11">Component of the mitochondrial contact site and cristae organizing system (MICOS) complex.</text>
</comment>
<dbReference type="Pfam" id="PF17050">
    <property type="entry name" value="AIM5"/>
    <property type="match status" value="1"/>
</dbReference>
<evidence type="ECO:0000256" key="11">
    <source>
        <dbReference type="RuleBase" id="RU363010"/>
    </source>
</evidence>
<dbReference type="Proteomes" id="UP000038010">
    <property type="component" value="Unassembled WGS sequence"/>
</dbReference>
<dbReference type="OrthoDB" id="4037694at2759"/>
<evidence type="ECO:0000256" key="8">
    <source>
        <dbReference type="ARBA" id="ARBA00023136"/>
    </source>
</evidence>
<dbReference type="GO" id="GO:0044284">
    <property type="term" value="C:mitochondrial crista junction"/>
    <property type="evidence" value="ECO:0007669"/>
    <property type="project" value="InterPro"/>
</dbReference>
<keyword evidence="8 11" id="KW-0472">Membrane</keyword>
<keyword evidence="7 11" id="KW-0496">Mitochondrion</keyword>
<organism evidence="13 14">
    <name type="scientific">Cyphellophora attinorum</name>
    <dbReference type="NCBI Taxonomy" id="1664694"/>
    <lineage>
        <taxon>Eukaryota</taxon>
        <taxon>Fungi</taxon>
        <taxon>Dikarya</taxon>
        <taxon>Ascomycota</taxon>
        <taxon>Pezizomycotina</taxon>
        <taxon>Eurotiomycetes</taxon>
        <taxon>Chaetothyriomycetidae</taxon>
        <taxon>Chaetothyriales</taxon>
        <taxon>Cyphellophoraceae</taxon>
        <taxon>Cyphellophora</taxon>
    </lineage>
</organism>
<keyword evidence="6 11" id="KW-1133">Transmembrane helix</keyword>
<comment type="subcellular location">
    <subcellularLocation>
        <location evidence="2">Membrane</location>
    </subcellularLocation>
    <subcellularLocation>
        <location evidence="11">Mitochondrion inner membrane</location>
        <topology evidence="11">Single-pass membrane protein</topology>
    </subcellularLocation>
</comment>
<proteinExistence type="inferred from homology"/>
<dbReference type="EMBL" id="LFJN01000022">
    <property type="protein sequence ID" value="KPI37725.1"/>
    <property type="molecule type" value="Genomic_DNA"/>
</dbReference>
<evidence type="ECO:0000256" key="5">
    <source>
        <dbReference type="ARBA" id="ARBA00022692"/>
    </source>
</evidence>
<dbReference type="GeneID" id="28733371"/>
<comment type="caution">
    <text evidence="13">The sequence shown here is derived from an EMBL/GenBank/DDBJ whole genome shotgun (WGS) entry which is preliminary data.</text>
</comment>
<dbReference type="GO" id="GO:0061617">
    <property type="term" value="C:MICOS complex"/>
    <property type="evidence" value="ECO:0007669"/>
    <property type="project" value="UniProtKB-UniRule"/>
</dbReference>
<evidence type="ECO:0000313" key="13">
    <source>
        <dbReference type="EMBL" id="KPI37725.1"/>
    </source>
</evidence>